<feature type="non-terminal residue" evidence="1">
    <location>
        <position position="1"/>
    </location>
</feature>
<dbReference type="EMBL" id="JAWDJW010002471">
    <property type="protein sequence ID" value="KAK3077823.1"/>
    <property type="molecule type" value="Genomic_DNA"/>
</dbReference>
<proteinExistence type="predicted"/>
<comment type="caution">
    <text evidence="1">The sequence shown here is derived from an EMBL/GenBank/DDBJ whole genome shotgun (WGS) entry which is preliminary data.</text>
</comment>
<accession>A0ACC3DMK2</accession>
<keyword evidence="2" id="KW-1185">Reference proteome</keyword>
<reference evidence="1" key="1">
    <citation type="submission" date="2024-09" db="EMBL/GenBank/DDBJ databases">
        <title>Black Yeasts Isolated from many extreme environments.</title>
        <authorList>
            <person name="Coleine C."/>
            <person name="Stajich J.E."/>
            <person name="Selbmann L."/>
        </authorList>
    </citation>
    <scope>NUCLEOTIDE SEQUENCE</scope>
    <source>
        <strain evidence="1">CCFEE 5737</strain>
    </source>
</reference>
<evidence type="ECO:0000313" key="2">
    <source>
        <dbReference type="Proteomes" id="UP001186974"/>
    </source>
</evidence>
<gene>
    <name evidence="1" type="ORF">LTS18_009165</name>
</gene>
<evidence type="ECO:0000313" key="1">
    <source>
        <dbReference type="EMBL" id="KAK3077823.1"/>
    </source>
</evidence>
<sequence length="150" mass="17173">FETIRFVRKMSFELPKHGSEYWCLTLNTFLSGIAAQDSALETVMIKAGKEKFEFTDMQKTLPRLLQTCWCEDALETLKDGICEDDGAVLQPGEEWASCNWGNGEKLAEMIRLWKANTLAMEHSDIHYWMELLEMVPDDATLDDLRAMASN</sequence>
<name>A0ACC3DMK2_9PEZI</name>
<organism evidence="1 2">
    <name type="scientific">Coniosporium uncinatum</name>
    <dbReference type="NCBI Taxonomy" id="93489"/>
    <lineage>
        <taxon>Eukaryota</taxon>
        <taxon>Fungi</taxon>
        <taxon>Dikarya</taxon>
        <taxon>Ascomycota</taxon>
        <taxon>Pezizomycotina</taxon>
        <taxon>Dothideomycetes</taxon>
        <taxon>Dothideomycetes incertae sedis</taxon>
        <taxon>Coniosporium</taxon>
    </lineage>
</organism>
<dbReference type="Proteomes" id="UP001186974">
    <property type="component" value="Unassembled WGS sequence"/>
</dbReference>
<protein>
    <submittedName>
        <fullName evidence="1">Uncharacterized protein</fullName>
    </submittedName>
</protein>